<dbReference type="EMBL" id="UINC01076322">
    <property type="protein sequence ID" value="SVC15379.1"/>
    <property type="molecule type" value="Genomic_DNA"/>
</dbReference>
<name>A0A382JUF0_9ZZZZ</name>
<proteinExistence type="predicted"/>
<gene>
    <name evidence="1" type="ORF">METZ01_LOCUS268233</name>
</gene>
<feature type="non-terminal residue" evidence="1">
    <location>
        <position position="88"/>
    </location>
</feature>
<sequence>MKKPLILFTAIWFITTIVYPQSKVNKNNLILYGDKWYKSDEDEPFTGIVFDISKETGNRILKSKYVQGVPHGKHIEWDKEGHKRVEGN</sequence>
<evidence type="ECO:0000313" key="1">
    <source>
        <dbReference type="EMBL" id="SVC15379.1"/>
    </source>
</evidence>
<reference evidence="1" key="1">
    <citation type="submission" date="2018-05" db="EMBL/GenBank/DDBJ databases">
        <authorList>
            <person name="Lanie J.A."/>
            <person name="Ng W.-L."/>
            <person name="Kazmierczak K.M."/>
            <person name="Andrzejewski T.M."/>
            <person name="Davidsen T.M."/>
            <person name="Wayne K.J."/>
            <person name="Tettelin H."/>
            <person name="Glass J.I."/>
            <person name="Rusch D."/>
            <person name="Podicherti R."/>
            <person name="Tsui H.-C.T."/>
            <person name="Winkler M.E."/>
        </authorList>
    </citation>
    <scope>NUCLEOTIDE SEQUENCE</scope>
</reference>
<dbReference type="AlphaFoldDB" id="A0A382JUF0"/>
<accession>A0A382JUF0</accession>
<organism evidence="1">
    <name type="scientific">marine metagenome</name>
    <dbReference type="NCBI Taxonomy" id="408172"/>
    <lineage>
        <taxon>unclassified sequences</taxon>
        <taxon>metagenomes</taxon>
        <taxon>ecological metagenomes</taxon>
    </lineage>
</organism>
<protein>
    <submittedName>
        <fullName evidence="1">Uncharacterized protein</fullName>
    </submittedName>
</protein>